<evidence type="ECO:0000256" key="1">
    <source>
        <dbReference type="SAM" id="MobiDB-lite"/>
    </source>
</evidence>
<evidence type="ECO:0008006" key="4">
    <source>
        <dbReference type="Google" id="ProtNLM"/>
    </source>
</evidence>
<gene>
    <name evidence="2" type="ORF">AB0A76_09005</name>
</gene>
<sequence>MSRVTVEAAFGYSPIATDIVWTDITRYVTLSDSKGISITRGAADELSDTQTGTLSVDLDNSDGRFTPGNASSPYSPNVRRNTPVRVLVTTLTGKNWLAGGSSFESDSHGWVPTPGDAPQAYGRDATHHLAGSFGMKVTWTGVNTGGGLQSTVYGLKIGTQYTASAYVYVAAGSPAVVIKCGGATSAASTVTDAFERLSVTWTTTSAVATLQLTSASSPPAAGTMVWMDQAQVEESATVTSWSSSIARYHTRFFGMVTSWPMGWEGLASEAQLVASDMLKWTSRRPALGPMVVEEVQGDGAQLYYPLSEPEGSMSGGDQSGYSRPSMTIRQSGTGGALTFGIGTGAPSDGLPAPLFEPASTSDGKSLQCTVSPRLTSGGAEGEVIPGDQVYEAWFNTGTSGRVFMKWARGSAPAFDNGIYFQLESGTGKLQVVEYSTFGSTTLTAATPNLANSQPHHFVWDEESGDVWVDGVQYAIGTGVHTDMLLLTVGSTAGSPFFSDPGSQHWVGTVSHVAAYVRNGADGPGPSIADIVDHYQAGLDGHEGETADARMTRLASYVRIPGVTASGTFSTVASQGQLGSSPLSHIRDVERTEGGRLFADRASANLVFQARTVRYNPTPAVSLVYADLETPGVEFSDDDQKLINLITASRPGGATQRIQDAESISLYGVYEQQLDVLKTTDESVTDAATWAIIRYADPQPEMRQLPVEASTLGTTTYRALLDADISSVITVTTLPSQAMAATVTSTVEGYVERILQGRHFLDFHTSRSDTDSVWVLDDTTYSVLGTTTRLAY</sequence>
<feature type="compositionally biased region" description="Polar residues" evidence="1">
    <location>
        <begin position="68"/>
        <end position="78"/>
    </location>
</feature>
<evidence type="ECO:0000313" key="3">
    <source>
        <dbReference type="Proteomes" id="UP001551210"/>
    </source>
</evidence>
<proteinExistence type="predicted"/>
<dbReference type="SUPFAM" id="SSF49785">
    <property type="entry name" value="Galactose-binding domain-like"/>
    <property type="match status" value="1"/>
</dbReference>
<organism evidence="2 3">
    <name type="scientific">Streptomyces exfoliatus</name>
    <name type="common">Streptomyces hydrogenans</name>
    <dbReference type="NCBI Taxonomy" id="1905"/>
    <lineage>
        <taxon>Bacteria</taxon>
        <taxon>Bacillati</taxon>
        <taxon>Actinomycetota</taxon>
        <taxon>Actinomycetes</taxon>
        <taxon>Kitasatosporales</taxon>
        <taxon>Streptomycetaceae</taxon>
        <taxon>Streptomyces</taxon>
    </lineage>
</organism>
<name>A0ABV3CSZ2_STREX</name>
<comment type="caution">
    <text evidence="2">The sequence shown here is derived from an EMBL/GenBank/DDBJ whole genome shotgun (WGS) entry which is preliminary data.</text>
</comment>
<feature type="region of interest" description="Disordered" evidence="1">
    <location>
        <begin position="57"/>
        <end position="78"/>
    </location>
</feature>
<dbReference type="Gene3D" id="2.60.120.260">
    <property type="entry name" value="Galactose-binding domain-like"/>
    <property type="match status" value="1"/>
</dbReference>
<keyword evidence="3" id="KW-1185">Reference proteome</keyword>
<dbReference type="Proteomes" id="UP001551210">
    <property type="component" value="Unassembled WGS sequence"/>
</dbReference>
<dbReference type="RefSeq" id="WP_359205681.1">
    <property type="nucleotide sequence ID" value="NZ_JBEZAM010000008.1"/>
</dbReference>
<evidence type="ECO:0000313" key="2">
    <source>
        <dbReference type="EMBL" id="MEU7293327.1"/>
    </source>
</evidence>
<dbReference type="InterPro" id="IPR008979">
    <property type="entry name" value="Galactose-bd-like_sf"/>
</dbReference>
<protein>
    <recommendedName>
        <fullName evidence="4">Minor tail protein</fullName>
    </recommendedName>
</protein>
<reference evidence="2 3" key="1">
    <citation type="submission" date="2024-06" db="EMBL/GenBank/DDBJ databases">
        <title>The Natural Products Discovery Center: Release of the First 8490 Sequenced Strains for Exploring Actinobacteria Biosynthetic Diversity.</title>
        <authorList>
            <person name="Kalkreuter E."/>
            <person name="Kautsar S.A."/>
            <person name="Yang D."/>
            <person name="Bader C.D."/>
            <person name="Teijaro C.N."/>
            <person name="Fluegel L."/>
            <person name="Davis C.M."/>
            <person name="Simpson J.R."/>
            <person name="Lauterbach L."/>
            <person name="Steele A.D."/>
            <person name="Gui C."/>
            <person name="Meng S."/>
            <person name="Li G."/>
            <person name="Viehrig K."/>
            <person name="Ye F."/>
            <person name="Su P."/>
            <person name="Kiefer A.F."/>
            <person name="Nichols A."/>
            <person name="Cepeda A.J."/>
            <person name="Yan W."/>
            <person name="Fan B."/>
            <person name="Jiang Y."/>
            <person name="Adhikari A."/>
            <person name="Zheng C.-J."/>
            <person name="Schuster L."/>
            <person name="Cowan T.M."/>
            <person name="Smanski M.J."/>
            <person name="Chevrette M.G."/>
            <person name="De Carvalho L.P.S."/>
            <person name="Shen B."/>
        </authorList>
    </citation>
    <scope>NUCLEOTIDE SEQUENCE [LARGE SCALE GENOMIC DNA]</scope>
    <source>
        <strain evidence="2 3">NPDC045705</strain>
    </source>
</reference>
<accession>A0ABV3CSZ2</accession>
<dbReference type="EMBL" id="JBEZAM010000008">
    <property type="protein sequence ID" value="MEU7293327.1"/>
    <property type="molecule type" value="Genomic_DNA"/>
</dbReference>